<feature type="transmembrane region" description="Helical" evidence="4">
    <location>
        <begin position="105"/>
        <end position="124"/>
    </location>
</feature>
<evidence type="ECO:0000256" key="2">
    <source>
        <dbReference type="ARBA" id="ARBA00023125"/>
    </source>
</evidence>
<evidence type="ECO:0000313" key="6">
    <source>
        <dbReference type="EMBL" id="PJZ55107.1"/>
    </source>
</evidence>
<feature type="transmembrane region" description="Helical" evidence="4">
    <location>
        <begin position="29"/>
        <end position="46"/>
    </location>
</feature>
<keyword evidence="4" id="KW-1133">Transmembrane helix</keyword>
<dbReference type="EMBL" id="NPDU01000002">
    <property type="protein sequence ID" value="PJZ63809.1"/>
    <property type="molecule type" value="Genomic_DNA"/>
</dbReference>
<protein>
    <recommendedName>
        <fullName evidence="5">HTH araC/xylS-type domain-containing protein</fullName>
    </recommendedName>
</protein>
<dbReference type="SMART" id="SM00342">
    <property type="entry name" value="HTH_ARAC"/>
    <property type="match status" value="1"/>
</dbReference>
<dbReference type="PROSITE" id="PS01124">
    <property type="entry name" value="HTH_ARAC_FAMILY_2"/>
    <property type="match status" value="1"/>
</dbReference>
<feature type="transmembrane region" description="Helical" evidence="4">
    <location>
        <begin position="164"/>
        <end position="180"/>
    </location>
</feature>
<evidence type="ECO:0000259" key="5">
    <source>
        <dbReference type="PROSITE" id="PS01124"/>
    </source>
</evidence>
<sequence length="385" mass="44597">MDYRFLTISALLYIFIGLLRFRKACYELEFYRALLFISLGAILWSYSESSCTAESGPYCSILEFFFVYSSILAALVFFHFQRKLRSLKDESGLFSKWTLMDPLRIGVQTVFASAFVFAVWKIFAKKDLPNLISTVSFLICIYYILIFIDILFRFRKTRRETLNLLPFLTVILIVEAFEAIKQLQGFAGNLTLTILDEYFVLISPIVLHEILPLEKRNFVRAEEFGNHSDLVSEELKIKGAPYPNRKSQMKYNLLNNLNLPAVDQKLKILFEEDKVYLDEDLRLPALAEEIGISVHHLSAFINEYLGLSFNRFVNSYRVQEAKRMLLEEPERTVLSIGMAVGFNSTSSFHRAFFTETGLTPKQFREDRFGSRLDMTSSALENFNLN</sequence>
<evidence type="ECO:0000313" key="9">
    <source>
        <dbReference type="Proteomes" id="UP000232188"/>
    </source>
</evidence>
<feature type="transmembrane region" description="Helical" evidence="4">
    <location>
        <begin position="58"/>
        <end position="78"/>
    </location>
</feature>
<dbReference type="Gene3D" id="1.10.10.60">
    <property type="entry name" value="Homeodomain-like"/>
    <property type="match status" value="2"/>
</dbReference>
<feature type="transmembrane region" description="Helical" evidence="4">
    <location>
        <begin position="6"/>
        <end position="22"/>
    </location>
</feature>
<evidence type="ECO:0000256" key="4">
    <source>
        <dbReference type="SAM" id="Phobius"/>
    </source>
</evidence>
<keyword evidence="8" id="KW-1185">Reference proteome</keyword>
<dbReference type="GO" id="GO:0003700">
    <property type="term" value="F:DNA-binding transcription factor activity"/>
    <property type="evidence" value="ECO:0007669"/>
    <property type="project" value="InterPro"/>
</dbReference>
<keyword evidence="4" id="KW-0472">Membrane</keyword>
<name>A0A2M9YU86_9LEPT</name>
<dbReference type="InterPro" id="IPR009057">
    <property type="entry name" value="Homeodomain-like_sf"/>
</dbReference>
<evidence type="ECO:0000313" key="8">
    <source>
        <dbReference type="Proteomes" id="UP000232149"/>
    </source>
</evidence>
<proteinExistence type="predicted"/>
<dbReference type="Proteomes" id="UP000232149">
    <property type="component" value="Unassembled WGS sequence"/>
</dbReference>
<dbReference type="SUPFAM" id="SSF46689">
    <property type="entry name" value="Homeodomain-like"/>
    <property type="match status" value="1"/>
</dbReference>
<dbReference type="InterPro" id="IPR018060">
    <property type="entry name" value="HTH_AraC"/>
</dbReference>
<dbReference type="EMBL" id="NPDV01000001">
    <property type="protein sequence ID" value="PJZ55107.1"/>
    <property type="molecule type" value="Genomic_DNA"/>
</dbReference>
<keyword evidence="1" id="KW-0805">Transcription regulation</keyword>
<accession>A0A2M9YU86</accession>
<dbReference type="GO" id="GO:0043565">
    <property type="term" value="F:sequence-specific DNA binding"/>
    <property type="evidence" value="ECO:0007669"/>
    <property type="project" value="InterPro"/>
</dbReference>
<dbReference type="AlphaFoldDB" id="A0A2M9YU86"/>
<keyword evidence="4" id="KW-0812">Transmembrane</keyword>
<gene>
    <name evidence="7" type="ORF">CH376_01445</name>
    <name evidence="6" type="ORF">CH380_00890</name>
</gene>
<reference evidence="8 9" key="1">
    <citation type="submission" date="2017-07" db="EMBL/GenBank/DDBJ databases">
        <title>Leptospira spp. isolated from tropical soils.</title>
        <authorList>
            <person name="Thibeaux R."/>
            <person name="Iraola G."/>
            <person name="Ferres I."/>
            <person name="Bierque E."/>
            <person name="Girault D."/>
            <person name="Soupe-Gilbert M.-E."/>
            <person name="Picardeau M."/>
            <person name="Goarant C."/>
        </authorList>
    </citation>
    <scope>NUCLEOTIDE SEQUENCE [LARGE SCALE GENOMIC DNA]</scope>
    <source>
        <strain evidence="6 9">FH2-B-C1</strain>
        <strain evidence="7 8">FH2-B-D1</strain>
    </source>
</reference>
<keyword evidence="2" id="KW-0238">DNA-binding</keyword>
<evidence type="ECO:0000313" key="7">
    <source>
        <dbReference type="EMBL" id="PJZ63809.1"/>
    </source>
</evidence>
<dbReference type="PANTHER" id="PTHR43280:SF29">
    <property type="entry name" value="ARAC-FAMILY TRANSCRIPTIONAL REGULATOR"/>
    <property type="match status" value="1"/>
</dbReference>
<dbReference type="Proteomes" id="UP000232188">
    <property type="component" value="Unassembled WGS sequence"/>
</dbReference>
<feature type="transmembrane region" description="Helical" evidence="4">
    <location>
        <begin position="130"/>
        <end position="152"/>
    </location>
</feature>
<evidence type="ECO:0000256" key="1">
    <source>
        <dbReference type="ARBA" id="ARBA00023015"/>
    </source>
</evidence>
<organism evidence="6 9">
    <name type="scientific">Leptospira adleri</name>
    <dbReference type="NCBI Taxonomy" id="2023186"/>
    <lineage>
        <taxon>Bacteria</taxon>
        <taxon>Pseudomonadati</taxon>
        <taxon>Spirochaetota</taxon>
        <taxon>Spirochaetia</taxon>
        <taxon>Leptospirales</taxon>
        <taxon>Leptospiraceae</taxon>
        <taxon>Leptospira</taxon>
    </lineage>
</organism>
<feature type="domain" description="HTH araC/xylS-type" evidence="5">
    <location>
        <begin position="264"/>
        <end position="366"/>
    </location>
</feature>
<dbReference type="PANTHER" id="PTHR43280">
    <property type="entry name" value="ARAC-FAMILY TRANSCRIPTIONAL REGULATOR"/>
    <property type="match status" value="1"/>
</dbReference>
<keyword evidence="3" id="KW-0804">Transcription</keyword>
<dbReference type="Pfam" id="PF12833">
    <property type="entry name" value="HTH_18"/>
    <property type="match status" value="1"/>
</dbReference>
<comment type="caution">
    <text evidence="6">The sequence shown here is derived from an EMBL/GenBank/DDBJ whole genome shotgun (WGS) entry which is preliminary data.</text>
</comment>
<evidence type="ECO:0000256" key="3">
    <source>
        <dbReference type="ARBA" id="ARBA00023163"/>
    </source>
</evidence>